<dbReference type="AlphaFoldDB" id="A0A9W6J0V2"/>
<dbReference type="GO" id="GO:0005576">
    <property type="term" value="C:extracellular region"/>
    <property type="evidence" value="ECO:0007669"/>
    <property type="project" value="TreeGrafter"/>
</dbReference>
<dbReference type="GO" id="GO:0016740">
    <property type="term" value="F:transferase activity"/>
    <property type="evidence" value="ECO:0007669"/>
    <property type="project" value="UniProtKB-KW"/>
</dbReference>
<keyword evidence="5 7" id="KW-0573">Peptidoglycan synthesis</keyword>
<dbReference type="InterPro" id="IPR036365">
    <property type="entry name" value="PGBD-like_sf"/>
</dbReference>
<evidence type="ECO:0000256" key="5">
    <source>
        <dbReference type="ARBA" id="ARBA00022984"/>
    </source>
</evidence>
<name>A0A9W6J0V2_9HYPH</name>
<accession>A0A9W6J0V2</accession>
<dbReference type="Pfam" id="PF01471">
    <property type="entry name" value="PG_binding_1"/>
    <property type="match status" value="1"/>
</dbReference>
<dbReference type="Gene3D" id="1.10.101.10">
    <property type="entry name" value="PGBD-like superfamily/PGBD"/>
    <property type="match status" value="1"/>
</dbReference>
<dbReference type="Gene3D" id="2.40.440.10">
    <property type="entry name" value="L,D-transpeptidase catalytic domain-like"/>
    <property type="match status" value="1"/>
</dbReference>
<dbReference type="GO" id="GO:0008360">
    <property type="term" value="P:regulation of cell shape"/>
    <property type="evidence" value="ECO:0007669"/>
    <property type="project" value="UniProtKB-UniRule"/>
</dbReference>
<dbReference type="Proteomes" id="UP001143372">
    <property type="component" value="Unassembled WGS sequence"/>
</dbReference>
<evidence type="ECO:0000259" key="10">
    <source>
        <dbReference type="PROSITE" id="PS52029"/>
    </source>
</evidence>
<evidence type="ECO:0000256" key="8">
    <source>
        <dbReference type="SAM" id="MobiDB-lite"/>
    </source>
</evidence>
<keyword evidence="3" id="KW-0808">Transferase</keyword>
<dbReference type="SUPFAM" id="SSF47090">
    <property type="entry name" value="PGBD-like"/>
    <property type="match status" value="1"/>
</dbReference>
<keyword evidence="6 7" id="KW-0961">Cell wall biogenesis/degradation</keyword>
<dbReference type="PANTHER" id="PTHR30582:SF30">
    <property type="entry name" value="BLR4375 PROTEIN"/>
    <property type="match status" value="1"/>
</dbReference>
<gene>
    <name evidence="11" type="ORF">GCM10008179_08820</name>
</gene>
<keyword evidence="12" id="KW-1185">Reference proteome</keyword>
<dbReference type="PROSITE" id="PS52029">
    <property type="entry name" value="LD_TPASE"/>
    <property type="match status" value="1"/>
</dbReference>
<feature type="signal peptide" evidence="9">
    <location>
        <begin position="1"/>
        <end position="24"/>
    </location>
</feature>
<comment type="similarity">
    <text evidence="2">Belongs to the YkuD family.</text>
</comment>
<dbReference type="InterPro" id="IPR038063">
    <property type="entry name" value="Transpep_catalytic_dom"/>
</dbReference>
<protein>
    <submittedName>
        <fullName evidence="11">Murein L,D-transpeptidase</fullName>
    </submittedName>
</protein>
<sequence length="379" mass="40818">MVHMKILIHGLAAALIGWSVAAHAQPAPPPALPGPPALTEQSIDTADFDGWRSRADAGAKADADRNALEDGVAKAKTKKAKKAAREKLASLPKPPNAGPDPFLIRAQILLDRAHASPGVIDGRDGDNFKKAVKAFREMRGMPLDGGLDPALWSALTGDQGRATKSYVIYSEDLNGRYVDDLPKDYAKLAKLKWLGFRDAVEMLGERFHVDEPLLRAMNPGVDFKKAGVAIIVPDTGAFPEGKVERITVDKRLGELRAYDATDKIVMIAPATIGSPDTPSPEGKMTVNGAFPDPVYVYNPKLNFQQGKNKQKLTLPPGPNGPVGAMWIDLSKPTYGIHGTPEPSQISKTASHGCVRLTNWDAADLGRLVDPKKTTVEFTE</sequence>
<dbReference type="InterPro" id="IPR050979">
    <property type="entry name" value="LD-transpeptidase"/>
</dbReference>
<dbReference type="InterPro" id="IPR036366">
    <property type="entry name" value="PGBDSf"/>
</dbReference>
<keyword evidence="9" id="KW-0732">Signal</keyword>
<dbReference type="GO" id="GO:0071555">
    <property type="term" value="P:cell wall organization"/>
    <property type="evidence" value="ECO:0007669"/>
    <property type="project" value="UniProtKB-UniRule"/>
</dbReference>
<dbReference type="Pfam" id="PF03734">
    <property type="entry name" value="YkuD"/>
    <property type="match status" value="1"/>
</dbReference>
<evidence type="ECO:0000313" key="12">
    <source>
        <dbReference type="Proteomes" id="UP001143372"/>
    </source>
</evidence>
<dbReference type="InterPro" id="IPR005490">
    <property type="entry name" value="LD_TPept_cat_dom"/>
</dbReference>
<evidence type="ECO:0000256" key="9">
    <source>
        <dbReference type="SAM" id="SignalP"/>
    </source>
</evidence>
<evidence type="ECO:0000256" key="7">
    <source>
        <dbReference type="PROSITE-ProRule" id="PRU01373"/>
    </source>
</evidence>
<evidence type="ECO:0000256" key="2">
    <source>
        <dbReference type="ARBA" id="ARBA00005992"/>
    </source>
</evidence>
<evidence type="ECO:0000256" key="3">
    <source>
        <dbReference type="ARBA" id="ARBA00022679"/>
    </source>
</evidence>
<keyword evidence="4 7" id="KW-0133">Cell shape</keyword>
<evidence type="ECO:0000256" key="4">
    <source>
        <dbReference type="ARBA" id="ARBA00022960"/>
    </source>
</evidence>
<proteinExistence type="inferred from homology"/>
<feature type="region of interest" description="Disordered" evidence="8">
    <location>
        <begin position="55"/>
        <end position="99"/>
    </location>
</feature>
<reference evidence="11" key="1">
    <citation type="journal article" date="2014" name="Int. J. Syst. Evol. Microbiol.">
        <title>Complete genome sequence of Corynebacterium casei LMG S-19264T (=DSM 44701T), isolated from a smear-ripened cheese.</title>
        <authorList>
            <consortium name="US DOE Joint Genome Institute (JGI-PGF)"/>
            <person name="Walter F."/>
            <person name="Albersmeier A."/>
            <person name="Kalinowski J."/>
            <person name="Ruckert C."/>
        </authorList>
    </citation>
    <scope>NUCLEOTIDE SEQUENCE</scope>
    <source>
        <strain evidence="11">VKM B-2347</strain>
    </source>
</reference>
<feature type="active site" description="Nucleophile" evidence="7">
    <location>
        <position position="353"/>
    </location>
</feature>
<dbReference type="PANTHER" id="PTHR30582">
    <property type="entry name" value="L,D-TRANSPEPTIDASE"/>
    <property type="match status" value="1"/>
</dbReference>
<dbReference type="GO" id="GO:0018104">
    <property type="term" value="P:peptidoglycan-protein cross-linking"/>
    <property type="evidence" value="ECO:0007669"/>
    <property type="project" value="TreeGrafter"/>
</dbReference>
<evidence type="ECO:0000256" key="6">
    <source>
        <dbReference type="ARBA" id="ARBA00023316"/>
    </source>
</evidence>
<dbReference type="GO" id="GO:0071972">
    <property type="term" value="F:peptidoglycan L,D-transpeptidase activity"/>
    <property type="evidence" value="ECO:0007669"/>
    <property type="project" value="TreeGrafter"/>
</dbReference>
<dbReference type="EMBL" id="BSFI01000004">
    <property type="protein sequence ID" value="GLK67244.1"/>
    <property type="molecule type" value="Genomic_DNA"/>
</dbReference>
<comment type="pathway">
    <text evidence="1 7">Cell wall biogenesis; peptidoglycan biosynthesis.</text>
</comment>
<reference evidence="11" key="2">
    <citation type="submission" date="2023-01" db="EMBL/GenBank/DDBJ databases">
        <authorList>
            <person name="Sun Q."/>
            <person name="Evtushenko L."/>
        </authorList>
    </citation>
    <scope>NUCLEOTIDE SEQUENCE</scope>
    <source>
        <strain evidence="11">VKM B-2347</strain>
    </source>
</reference>
<dbReference type="SUPFAM" id="SSF141523">
    <property type="entry name" value="L,D-transpeptidase catalytic domain-like"/>
    <property type="match status" value="1"/>
</dbReference>
<feature type="domain" description="L,D-TPase catalytic" evidence="10">
    <location>
        <begin position="244"/>
        <end position="378"/>
    </location>
</feature>
<comment type="caution">
    <text evidence="11">The sequence shown here is derived from an EMBL/GenBank/DDBJ whole genome shotgun (WGS) entry which is preliminary data.</text>
</comment>
<feature type="active site" description="Proton donor/acceptor" evidence="7">
    <location>
        <position position="337"/>
    </location>
</feature>
<organism evidence="11 12">
    <name type="scientific">Hansschlegelia plantiphila</name>
    <dbReference type="NCBI Taxonomy" id="374655"/>
    <lineage>
        <taxon>Bacteria</taxon>
        <taxon>Pseudomonadati</taxon>
        <taxon>Pseudomonadota</taxon>
        <taxon>Alphaproteobacteria</taxon>
        <taxon>Hyphomicrobiales</taxon>
        <taxon>Methylopilaceae</taxon>
        <taxon>Hansschlegelia</taxon>
    </lineage>
</organism>
<evidence type="ECO:0000256" key="1">
    <source>
        <dbReference type="ARBA" id="ARBA00004752"/>
    </source>
</evidence>
<evidence type="ECO:0000313" key="11">
    <source>
        <dbReference type="EMBL" id="GLK67244.1"/>
    </source>
</evidence>
<dbReference type="CDD" id="cd16913">
    <property type="entry name" value="YkuD_like"/>
    <property type="match status" value="1"/>
</dbReference>
<feature type="chain" id="PRO_5040749406" evidence="9">
    <location>
        <begin position="25"/>
        <end position="379"/>
    </location>
</feature>
<dbReference type="InterPro" id="IPR002477">
    <property type="entry name" value="Peptidoglycan-bd-like"/>
</dbReference>
<feature type="compositionally biased region" description="Basic and acidic residues" evidence="8">
    <location>
        <begin position="55"/>
        <end position="73"/>
    </location>
</feature>